<keyword evidence="6" id="KW-1185">Reference proteome</keyword>
<evidence type="ECO:0000313" key="6">
    <source>
        <dbReference type="Proteomes" id="UP001363010"/>
    </source>
</evidence>
<dbReference type="Pfam" id="PF13545">
    <property type="entry name" value="HTH_Crp_2"/>
    <property type="match status" value="1"/>
</dbReference>
<dbReference type="SUPFAM" id="SSF51206">
    <property type="entry name" value="cAMP-binding domain-like"/>
    <property type="match status" value="1"/>
</dbReference>
<organism evidence="5 6">
    <name type="scientific">Variovorax humicola</name>
    <dbReference type="NCBI Taxonomy" id="1769758"/>
    <lineage>
        <taxon>Bacteria</taxon>
        <taxon>Pseudomonadati</taxon>
        <taxon>Pseudomonadota</taxon>
        <taxon>Betaproteobacteria</taxon>
        <taxon>Burkholderiales</taxon>
        <taxon>Comamonadaceae</taxon>
        <taxon>Variovorax</taxon>
    </lineage>
</organism>
<dbReference type="RefSeq" id="WP_340368474.1">
    <property type="nucleotide sequence ID" value="NZ_JBBKZV010000071.1"/>
</dbReference>
<evidence type="ECO:0000256" key="3">
    <source>
        <dbReference type="ARBA" id="ARBA00023163"/>
    </source>
</evidence>
<sequence length="229" mass="25044">MATAENRLIELLPSADRKRLLAVCDPVQLVLGDVVYECGAQTRYAWFPVDGFVSLVARIDDHPGLEVGMVGREGMLGVHLALGVPTTPLHAVVQGPGTAWRITATNFRRELAHSAALRRAMARYTHVLMSQLAASAACLRFHLIGPRLARWLLMSQDRAHADSFGMTQEFLAYMLGVRRVGITAAAGALQRKGLIEYRRGDLTVLDREGLEGVACACYAADRKSYGELL</sequence>
<comment type="caution">
    <text evidence="5">The sequence shown here is derived from an EMBL/GenBank/DDBJ whole genome shotgun (WGS) entry which is preliminary data.</text>
</comment>
<accession>A0ABU8WDL5</accession>
<evidence type="ECO:0000256" key="2">
    <source>
        <dbReference type="ARBA" id="ARBA00023125"/>
    </source>
</evidence>
<dbReference type="CDD" id="cd00038">
    <property type="entry name" value="CAP_ED"/>
    <property type="match status" value="1"/>
</dbReference>
<dbReference type="InterPro" id="IPR036390">
    <property type="entry name" value="WH_DNA-bd_sf"/>
</dbReference>
<dbReference type="EMBL" id="JBBKZV010000071">
    <property type="protein sequence ID" value="MEJ8827452.1"/>
    <property type="molecule type" value="Genomic_DNA"/>
</dbReference>
<reference evidence="5 6" key="1">
    <citation type="submission" date="2024-03" db="EMBL/GenBank/DDBJ databases">
        <title>Novel species of the genus Variovorax.</title>
        <authorList>
            <person name="Liu Q."/>
            <person name="Xin Y.-H."/>
        </authorList>
    </citation>
    <scope>NUCLEOTIDE SEQUENCE [LARGE SCALE GENOMIC DNA]</scope>
    <source>
        <strain evidence="5 6">KACC 18501</strain>
    </source>
</reference>
<proteinExistence type="predicted"/>
<dbReference type="PANTHER" id="PTHR24567:SF74">
    <property type="entry name" value="HTH-TYPE TRANSCRIPTIONAL REGULATOR ARCR"/>
    <property type="match status" value="1"/>
</dbReference>
<dbReference type="SUPFAM" id="SSF46785">
    <property type="entry name" value="Winged helix' DNA-binding domain"/>
    <property type="match status" value="1"/>
</dbReference>
<dbReference type="PANTHER" id="PTHR24567">
    <property type="entry name" value="CRP FAMILY TRANSCRIPTIONAL REGULATORY PROTEIN"/>
    <property type="match status" value="1"/>
</dbReference>
<dbReference type="InterPro" id="IPR036388">
    <property type="entry name" value="WH-like_DNA-bd_sf"/>
</dbReference>
<dbReference type="InterPro" id="IPR012318">
    <property type="entry name" value="HTH_CRP"/>
</dbReference>
<dbReference type="Gene3D" id="1.10.10.10">
    <property type="entry name" value="Winged helix-like DNA-binding domain superfamily/Winged helix DNA-binding domain"/>
    <property type="match status" value="1"/>
</dbReference>
<dbReference type="InterPro" id="IPR014710">
    <property type="entry name" value="RmlC-like_jellyroll"/>
</dbReference>
<evidence type="ECO:0000256" key="1">
    <source>
        <dbReference type="ARBA" id="ARBA00023015"/>
    </source>
</evidence>
<dbReference type="Gene3D" id="2.60.120.10">
    <property type="entry name" value="Jelly Rolls"/>
    <property type="match status" value="1"/>
</dbReference>
<keyword evidence="1" id="KW-0805">Transcription regulation</keyword>
<dbReference type="InterPro" id="IPR050397">
    <property type="entry name" value="Env_Response_Regulators"/>
</dbReference>
<evidence type="ECO:0000313" key="5">
    <source>
        <dbReference type="EMBL" id="MEJ8827452.1"/>
    </source>
</evidence>
<keyword evidence="3" id="KW-0804">Transcription</keyword>
<protein>
    <submittedName>
        <fullName evidence="5">Crp/Fnr family transcriptional regulator</fullName>
    </submittedName>
</protein>
<feature type="domain" description="Cyclic nucleotide-binding" evidence="4">
    <location>
        <begin position="8"/>
        <end position="126"/>
    </location>
</feature>
<name>A0ABU8WDL5_9BURK</name>
<keyword evidence="2" id="KW-0238">DNA-binding</keyword>
<evidence type="ECO:0000259" key="4">
    <source>
        <dbReference type="SMART" id="SM00100"/>
    </source>
</evidence>
<gene>
    <name evidence="5" type="ORF">WKW80_36680</name>
</gene>
<dbReference type="InterPro" id="IPR000595">
    <property type="entry name" value="cNMP-bd_dom"/>
</dbReference>
<dbReference type="InterPro" id="IPR018490">
    <property type="entry name" value="cNMP-bd_dom_sf"/>
</dbReference>
<dbReference type="Proteomes" id="UP001363010">
    <property type="component" value="Unassembled WGS sequence"/>
</dbReference>
<dbReference type="SMART" id="SM00100">
    <property type="entry name" value="cNMP"/>
    <property type="match status" value="1"/>
</dbReference>